<evidence type="ECO:0000256" key="2">
    <source>
        <dbReference type="ARBA" id="ARBA00022676"/>
    </source>
</evidence>
<keyword evidence="6 8" id="KW-0802">TPR repeat</keyword>
<dbReference type="EC" id="2.4.2.31" evidence="9"/>
<sequence length="825" mass="95335">MNTQIDFNKFELQNVENGNEITRTHLNANECVIVWLEVPVKSNDIDIFSELKIFYDRDECIDYITTDSNDHYDRITKRVLLVTSKEAAGTLVPLIYQLKQITSIYIFDDTAEDKSNTIEKNKPIQPRILTTCQKIRGEYCDKNLLCKQISDDFTQFEQYHLPFAVCSPSIYKETSTQSLKQESATFMWSYLLIHALTKMHSVRAKVDMLEECRQCYADNPAGLQKIDEFEKDYDRSAALWWYTRDSFVYRLLNKAFRLKNIDIIFKFRFIITDLIEQLRTLQTETHPISSSSSILSVYRGQYMAIEEIDCLKENIGGRITLNTFSSTSIDAQTARSFIFDSINSEGDHAVLFEITIDTKLSITSPYAKISSVSAMPDECEVLLSVGMILCINSVEKQQLGESDYWLIKLQLQNDEVLSIKQLLDSFKSDIDKQESDLIIFSNVLWHMGDYDRAEKYSKSLLNELETNDSYRANVYNMLGLIYAEKSLYDEAVEAYNTSIDIRRQTQSEDDHIDFAPVYSNLGCVCTLKQNYIEALNFYQKAFDLGQRNLPENDLQLSTYIMNIALAYDNLNDYEKSLKFYKKALEILLTHIQFDHPSIAAIYNNIASIYRKLCDYERSMEYQQIAHMIWTKTLPPFHSSVVQSHDNLGTVYASLLKYDEALKHFHLALKILENHHSHVNENALVASCINNIATIYLTEEKFEQALTYFEKALEIYKRYKQNASIATIYDNIGTLYSNISDFSKAIENYSKSIEFHMLQLPDIDKCSLAQTFDHVGLIQFHLGMYGEALQSFQSASDLVDCVLPSDHPSVVEYRNHIEMTNDQVLL</sequence>
<name>A0A814A7F3_9BILA</name>
<dbReference type="PROSITE" id="PS50005">
    <property type="entry name" value="TPR"/>
    <property type="match status" value="6"/>
</dbReference>
<dbReference type="InterPro" id="IPR019734">
    <property type="entry name" value="TPR_rpt"/>
</dbReference>
<evidence type="ECO:0000256" key="8">
    <source>
        <dbReference type="PROSITE-ProRule" id="PRU00339"/>
    </source>
</evidence>
<dbReference type="InterPro" id="IPR011990">
    <property type="entry name" value="TPR-like_helical_dom_sf"/>
</dbReference>
<dbReference type="GO" id="GO:0016779">
    <property type="term" value="F:nucleotidyltransferase activity"/>
    <property type="evidence" value="ECO:0007669"/>
    <property type="project" value="UniProtKB-KW"/>
</dbReference>
<dbReference type="Proteomes" id="UP000677228">
    <property type="component" value="Unassembled WGS sequence"/>
</dbReference>
<dbReference type="Proteomes" id="UP000663829">
    <property type="component" value="Unassembled WGS sequence"/>
</dbReference>
<dbReference type="SUPFAM" id="SSF81901">
    <property type="entry name" value="HCP-like"/>
    <property type="match status" value="1"/>
</dbReference>
<dbReference type="PROSITE" id="PS51996">
    <property type="entry name" value="TR_MART"/>
    <property type="match status" value="1"/>
</dbReference>
<evidence type="ECO:0000256" key="4">
    <source>
        <dbReference type="ARBA" id="ARBA00022695"/>
    </source>
</evidence>
<evidence type="ECO:0000313" key="12">
    <source>
        <dbReference type="EMBL" id="CAF3689899.1"/>
    </source>
</evidence>
<feature type="repeat" description="TPR" evidence="8">
    <location>
        <begin position="472"/>
        <end position="505"/>
    </location>
</feature>
<gene>
    <name evidence="10" type="ORF">GPM918_LOCUS9012</name>
    <name evidence="11" type="ORF">OVA965_LOCUS20921</name>
    <name evidence="12" type="ORF">SRO942_LOCUS9013</name>
    <name evidence="13" type="ORF">TMI583_LOCUS21442</name>
</gene>
<organism evidence="10 14">
    <name type="scientific">Didymodactylos carnosus</name>
    <dbReference type="NCBI Taxonomy" id="1234261"/>
    <lineage>
        <taxon>Eukaryota</taxon>
        <taxon>Metazoa</taxon>
        <taxon>Spiralia</taxon>
        <taxon>Gnathifera</taxon>
        <taxon>Rotifera</taxon>
        <taxon>Eurotatoria</taxon>
        <taxon>Bdelloidea</taxon>
        <taxon>Philodinida</taxon>
        <taxon>Philodinidae</taxon>
        <taxon>Didymodactylos</taxon>
    </lineage>
</organism>
<dbReference type="Proteomes" id="UP000681722">
    <property type="component" value="Unassembled WGS sequence"/>
</dbReference>
<evidence type="ECO:0000313" key="14">
    <source>
        <dbReference type="Proteomes" id="UP000663829"/>
    </source>
</evidence>
<dbReference type="AlphaFoldDB" id="A0A814A7F3"/>
<feature type="repeat" description="TPR" evidence="8">
    <location>
        <begin position="515"/>
        <end position="548"/>
    </location>
</feature>
<dbReference type="PANTHER" id="PTHR45641">
    <property type="entry name" value="TETRATRICOPEPTIDE REPEAT PROTEIN (AFU_ORTHOLOGUE AFUA_6G03870)"/>
    <property type="match status" value="1"/>
</dbReference>
<dbReference type="OrthoDB" id="1658288at2759"/>
<evidence type="ECO:0000256" key="6">
    <source>
        <dbReference type="ARBA" id="ARBA00022803"/>
    </source>
</evidence>
<keyword evidence="3 9" id="KW-0808">Transferase</keyword>
<dbReference type="Proteomes" id="UP000682733">
    <property type="component" value="Unassembled WGS sequence"/>
</dbReference>
<dbReference type="SUPFAM" id="SSF56399">
    <property type="entry name" value="ADP-ribosylation"/>
    <property type="match status" value="1"/>
</dbReference>
<evidence type="ECO:0000313" key="10">
    <source>
        <dbReference type="EMBL" id="CAF0908372.1"/>
    </source>
</evidence>
<evidence type="ECO:0000256" key="1">
    <source>
        <dbReference type="ARBA" id="ARBA00009558"/>
    </source>
</evidence>
<dbReference type="EMBL" id="CAJNOK010011283">
    <property type="protein sequence ID" value="CAF1136645.1"/>
    <property type="molecule type" value="Genomic_DNA"/>
</dbReference>
<protein>
    <recommendedName>
        <fullName evidence="9">NAD(P)(+)--arginine ADP-ribosyltransferase</fullName>
        <ecNumber evidence="9">2.4.2.31</ecNumber>
    </recommendedName>
    <alternativeName>
        <fullName evidence="9">Mono(ADP-ribosyl)transferase</fullName>
    </alternativeName>
</protein>
<keyword evidence="9" id="KW-0520">NAD</keyword>
<keyword evidence="9" id="KW-0521">NADP</keyword>
<reference evidence="10" key="1">
    <citation type="submission" date="2021-02" db="EMBL/GenBank/DDBJ databases">
        <authorList>
            <person name="Nowell W R."/>
        </authorList>
    </citation>
    <scope>NUCLEOTIDE SEQUENCE</scope>
</reference>
<dbReference type="Gene3D" id="3.90.176.10">
    <property type="entry name" value="Toxin ADP-ribosyltransferase, Chain A, domain 1"/>
    <property type="match status" value="1"/>
</dbReference>
<keyword evidence="2 9" id="KW-0328">Glycosyltransferase</keyword>
<comment type="caution">
    <text evidence="10">The sequence shown here is derived from an EMBL/GenBank/DDBJ whole genome shotgun (WGS) entry which is preliminary data.</text>
</comment>
<comment type="catalytic activity">
    <reaction evidence="7 9">
        <text>L-arginyl-[protein] + NAD(+) = N(omega)-(ADP-D-ribosyl)-L-arginyl-[protein] + nicotinamide + H(+)</text>
        <dbReference type="Rhea" id="RHEA:19149"/>
        <dbReference type="Rhea" id="RHEA-COMP:10532"/>
        <dbReference type="Rhea" id="RHEA-COMP:15087"/>
        <dbReference type="ChEBI" id="CHEBI:15378"/>
        <dbReference type="ChEBI" id="CHEBI:17154"/>
        <dbReference type="ChEBI" id="CHEBI:29965"/>
        <dbReference type="ChEBI" id="CHEBI:57540"/>
        <dbReference type="ChEBI" id="CHEBI:142554"/>
        <dbReference type="EC" id="2.4.2.31"/>
    </reaction>
</comment>
<keyword evidence="14" id="KW-1185">Reference proteome</keyword>
<dbReference type="EMBL" id="CAJOBA010024366">
    <property type="protein sequence ID" value="CAF3926372.1"/>
    <property type="molecule type" value="Genomic_DNA"/>
</dbReference>
<dbReference type="EMBL" id="CAJOBC010001632">
    <property type="protein sequence ID" value="CAF3689899.1"/>
    <property type="molecule type" value="Genomic_DNA"/>
</dbReference>
<keyword evidence="5" id="KW-0677">Repeat</keyword>
<dbReference type="PANTHER" id="PTHR45641:SF19">
    <property type="entry name" value="NEPHROCYSTIN-3"/>
    <property type="match status" value="1"/>
</dbReference>
<feature type="repeat" description="TPR" evidence="8">
    <location>
        <begin position="725"/>
        <end position="758"/>
    </location>
</feature>
<dbReference type="Pfam" id="PF13424">
    <property type="entry name" value="TPR_12"/>
    <property type="match status" value="4"/>
</dbReference>
<comment type="similarity">
    <text evidence="1 9">Belongs to the Arg-specific ADP-ribosyltransferase family.</text>
</comment>
<keyword evidence="4" id="KW-0548">Nucleotidyltransferase</keyword>
<evidence type="ECO:0000313" key="13">
    <source>
        <dbReference type="EMBL" id="CAF3926372.1"/>
    </source>
</evidence>
<dbReference type="SMART" id="SM00028">
    <property type="entry name" value="TPR"/>
    <property type="match status" value="8"/>
</dbReference>
<evidence type="ECO:0000256" key="9">
    <source>
        <dbReference type="RuleBase" id="RU361228"/>
    </source>
</evidence>
<dbReference type="GO" id="GO:0106274">
    <property type="term" value="F:NAD+-protein-arginine ADP-ribosyltransferase activity"/>
    <property type="evidence" value="ECO:0007669"/>
    <property type="project" value="UniProtKB-EC"/>
</dbReference>
<dbReference type="EMBL" id="CAJNOQ010001632">
    <property type="protein sequence ID" value="CAF0908372.1"/>
    <property type="molecule type" value="Genomic_DNA"/>
</dbReference>
<evidence type="ECO:0000313" key="11">
    <source>
        <dbReference type="EMBL" id="CAF1136645.1"/>
    </source>
</evidence>
<dbReference type="InterPro" id="IPR000768">
    <property type="entry name" value="ART"/>
</dbReference>
<evidence type="ECO:0000256" key="5">
    <source>
        <dbReference type="ARBA" id="ARBA00022737"/>
    </source>
</evidence>
<evidence type="ECO:0000256" key="7">
    <source>
        <dbReference type="ARBA" id="ARBA00047597"/>
    </source>
</evidence>
<accession>A0A814A7F3</accession>
<dbReference type="Gene3D" id="1.25.40.10">
    <property type="entry name" value="Tetratricopeptide repeat domain"/>
    <property type="match status" value="3"/>
</dbReference>
<dbReference type="Pfam" id="PF01129">
    <property type="entry name" value="ART"/>
    <property type="match status" value="1"/>
</dbReference>
<evidence type="ECO:0000256" key="3">
    <source>
        <dbReference type="ARBA" id="ARBA00022679"/>
    </source>
</evidence>
<proteinExistence type="inferred from homology"/>
<feature type="repeat" description="TPR" evidence="8">
    <location>
        <begin position="557"/>
        <end position="590"/>
    </location>
</feature>
<feature type="repeat" description="TPR" evidence="8">
    <location>
        <begin position="685"/>
        <end position="718"/>
    </location>
</feature>
<feature type="repeat" description="TPR" evidence="8">
    <location>
        <begin position="641"/>
        <end position="674"/>
    </location>
</feature>